<dbReference type="EMBL" id="MU853615">
    <property type="protein sequence ID" value="KAK4141203.1"/>
    <property type="molecule type" value="Genomic_DNA"/>
</dbReference>
<keyword evidence="3" id="KW-1185">Reference proteome</keyword>
<dbReference type="GeneID" id="87818280"/>
<dbReference type="Proteomes" id="UP001302676">
    <property type="component" value="Unassembled WGS sequence"/>
</dbReference>
<comment type="caution">
    <text evidence="2">The sequence shown here is derived from an EMBL/GenBank/DDBJ whole genome shotgun (WGS) entry which is preliminary data.</text>
</comment>
<reference evidence="2" key="2">
    <citation type="submission" date="2023-05" db="EMBL/GenBank/DDBJ databases">
        <authorList>
            <consortium name="Lawrence Berkeley National Laboratory"/>
            <person name="Steindorff A."/>
            <person name="Hensen N."/>
            <person name="Bonometti L."/>
            <person name="Westerberg I."/>
            <person name="Brannstrom I.O."/>
            <person name="Guillou S."/>
            <person name="Cros-Aarteil S."/>
            <person name="Calhoun S."/>
            <person name="Haridas S."/>
            <person name="Kuo A."/>
            <person name="Mondo S."/>
            <person name="Pangilinan J."/>
            <person name="Riley R."/>
            <person name="Labutti K."/>
            <person name="Andreopoulos B."/>
            <person name="Lipzen A."/>
            <person name="Chen C."/>
            <person name="Yanf M."/>
            <person name="Daum C."/>
            <person name="Ng V."/>
            <person name="Clum A."/>
            <person name="Ohm R."/>
            <person name="Martin F."/>
            <person name="Silar P."/>
            <person name="Natvig D."/>
            <person name="Lalanne C."/>
            <person name="Gautier V."/>
            <person name="Ament-Velasquez S.L."/>
            <person name="Kruys A."/>
            <person name="Hutchinson M.I."/>
            <person name="Powell A.J."/>
            <person name="Barry K."/>
            <person name="Miller A.N."/>
            <person name="Grigoriev I.V."/>
            <person name="Debuchy R."/>
            <person name="Gladieux P."/>
            <person name="Thoren M.H."/>
            <person name="Johannesson H."/>
        </authorList>
    </citation>
    <scope>NUCLEOTIDE SEQUENCE</scope>
    <source>
        <strain evidence="2">CBS 141.50</strain>
    </source>
</reference>
<dbReference type="RefSeq" id="XP_062634574.1">
    <property type="nucleotide sequence ID" value="XM_062781667.1"/>
</dbReference>
<protein>
    <submittedName>
        <fullName evidence="2">Uncharacterized protein</fullName>
    </submittedName>
</protein>
<accession>A0AAN6ZKI0</accession>
<reference evidence="2" key="1">
    <citation type="journal article" date="2023" name="Mol. Phylogenet. Evol.">
        <title>Genome-scale phylogeny and comparative genomics of the fungal order Sordariales.</title>
        <authorList>
            <person name="Hensen N."/>
            <person name="Bonometti L."/>
            <person name="Westerberg I."/>
            <person name="Brannstrom I.O."/>
            <person name="Guillou S."/>
            <person name="Cros-Aarteil S."/>
            <person name="Calhoun S."/>
            <person name="Haridas S."/>
            <person name="Kuo A."/>
            <person name="Mondo S."/>
            <person name="Pangilinan J."/>
            <person name="Riley R."/>
            <person name="LaButti K."/>
            <person name="Andreopoulos B."/>
            <person name="Lipzen A."/>
            <person name="Chen C."/>
            <person name="Yan M."/>
            <person name="Daum C."/>
            <person name="Ng V."/>
            <person name="Clum A."/>
            <person name="Steindorff A."/>
            <person name="Ohm R.A."/>
            <person name="Martin F."/>
            <person name="Silar P."/>
            <person name="Natvig D.O."/>
            <person name="Lalanne C."/>
            <person name="Gautier V."/>
            <person name="Ament-Velasquez S.L."/>
            <person name="Kruys A."/>
            <person name="Hutchinson M.I."/>
            <person name="Powell A.J."/>
            <person name="Barry K."/>
            <person name="Miller A.N."/>
            <person name="Grigoriev I.V."/>
            <person name="Debuchy R."/>
            <person name="Gladieux P."/>
            <person name="Hiltunen Thoren M."/>
            <person name="Johannesson H."/>
        </authorList>
    </citation>
    <scope>NUCLEOTIDE SEQUENCE</scope>
    <source>
        <strain evidence="2">CBS 141.50</strain>
    </source>
</reference>
<name>A0AAN6ZKI0_9PEZI</name>
<dbReference type="AlphaFoldDB" id="A0AAN6ZKI0"/>
<organism evidence="2 3">
    <name type="scientific">Dichotomopilus funicola</name>
    <dbReference type="NCBI Taxonomy" id="1934379"/>
    <lineage>
        <taxon>Eukaryota</taxon>
        <taxon>Fungi</taxon>
        <taxon>Dikarya</taxon>
        <taxon>Ascomycota</taxon>
        <taxon>Pezizomycotina</taxon>
        <taxon>Sordariomycetes</taxon>
        <taxon>Sordariomycetidae</taxon>
        <taxon>Sordariales</taxon>
        <taxon>Chaetomiaceae</taxon>
        <taxon>Dichotomopilus</taxon>
    </lineage>
</organism>
<feature type="compositionally biased region" description="Basic and acidic residues" evidence="1">
    <location>
        <begin position="51"/>
        <end position="63"/>
    </location>
</feature>
<evidence type="ECO:0000313" key="2">
    <source>
        <dbReference type="EMBL" id="KAK4141203.1"/>
    </source>
</evidence>
<feature type="region of interest" description="Disordered" evidence="1">
    <location>
        <begin position="19"/>
        <end position="73"/>
    </location>
</feature>
<evidence type="ECO:0000313" key="3">
    <source>
        <dbReference type="Proteomes" id="UP001302676"/>
    </source>
</evidence>
<feature type="region of interest" description="Disordered" evidence="1">
    <location>
        <begin position="102"/>
        <end position="127"/>
    </location>
</feature>
<proteinExistence type="predicted"/>
<evidence type="ECO:0000256" key="1">
    <source>
        <dbReference type="SAM" id="MobiDB-lite"/>
    </source>
</evidence>
<gene>
    <name evidence="2" type="ORF">C8A04DRAFT_31174</name>
</gene>
<feature type="compositionally biased region" description="Basic residues" evidence="1">
    <location>
        <begin position="118"/>
        <end position="127"/>
    </location>
</feature>
<sequence>MSSSAIKKLRLNDSEDWNAWDREFGSKAQPTGSRKDINLQRTAQGTPSVALEEKSDPDGRPENANEMTTRGRTSYQLDWQIYSERLEKYDKEDKIIKELQGLDWGDGQPPSAHDCVPARRRSRRLVR</sequence>